<accession>A0A554LHH0</accession>
<reference evidence="2 3" key="1">
    <citation type="submission" date="2017-07" db="EMBL/GenBank/DDBJ databases">
        <title>Mechanisms for carbon and nitrogen cycling indicate functional differentiation within the Candidate Phyla Radiation.</title>
        <authorList>
            <person name="Danczak R.E."/>
            <person name="Johnston M.D."/>
            <person name="Kenah C."/>
            <person name="Slattery M."/>
            <person name="Wrighton K.C."/>
            <person name="Wilkins M.J."/>
        </authorList>
    </citation>
    <scope>NUCLEOTIDE SEQUENCE [LARGE SCALE GENOMIC DNA]</scope>
    <source>
        <strain evidence="2">Licking1014_85</strain>
    </source>
</reference>
<dbReference type="AlphaFoldDB" id="A0A554LHH0"/>
<name>A0A554LHH0_9BACT</name>
<evidence type="ECO:0000256" key="1">
    <source>
        <dbReference type="SAM" id="Phobius"/>
    </source>
</evidence>
<keyword evidence="1" id="KW-1133">Transmembrane helix</keyword>
<comment type="caution">
    <text evidence="2">The sequence shown here is derived from an EMBL/GenBank/DDBJ whole genome shotgun (WGS) entry which is preliminary data.</text>
</comment>
<proteinExistence type="predicted"/>
<dbReference type="EMBL" id="VMGI01000088">
    <property type="protein sequence ID" value="TSC92129.1"/>
    <property type="molecule type" value="Genomic_DNA"/>
</dbReference>
<keyword evidence="1" id="KW-0472">Membrane</keyword>
<evidence type="ECO:0000313" key="3">
    <source>
        <dbReference type="Proteomes" id="UP000315589"/>
    </source>
</evidence>
<evidence type="ECO:0000313" key="2">
    <source>
        <dbReference type="EMBL" id="TSC92129.1"/>
    </source>
</evidence>
<gene>
    <name evidence="2" type="ORF">CEN91_563</name>
</gene>
<feature type="transmembrane region" description="Helical" evidence="1">
    <location>
        <begin position="47"/>
        <end position="66"/>
    </location>
</feature>
<organism evidence="2 3">
    <name type="scientific">Candidatus Berkelbacteria bacterium Licking1014_85</name>
    <dbReference type="NCBI Taxonomy" id="2017148"/>
    <lineage>
        <taxon>Bacteria</taxon>
        <taxon>Candidatus Berkelbacteria</taxon>
    </lineage>
</organism>
<dbReference type="Proteomes" id="UP000315589">
    <property type="component" value="Unassembled WGS sequence"/>
</dbReference>
<protein>
    <submittedName>
        <fullName evidence="2">Uncharacterized protein</fullName>
    </submittedName>
</protein>
<sequence length="161" mass="18773">MRIEIDQSGRIEETQRNTVLAYSNGKNYAIKISSRTKRRLQDIFRQIGVPRTFVYNIFISAIFLLIEKDIKNIDHITIDNEYPGYEKVIARILTKILNSKDIKRQPIISFGLIGKKSKAHKKAIKVYRNKDDIFEPISYEQLVKENIVIKNGYPALKYPVD</sequence>
<keyword evidence="1" id="KW-0812">Transmembrane</keyword>